<dbReference type="GO" id="GO:0043235">
    <property type="term" value="C:receptor complex"/>
    <property type="evidence" value="ECO:0007669"/>
    <property type="project" value="TreeGrafter"/>
</dbReference>
<dbReference type="GO" id="GO:0004896">
    <property type="term" value="F:cytokine receptor activity"/>
    <property type="evidence" value="ECO:0007669"/>
    <property type="project" value="TreeGrafter"/>
</dbReference>
<proteinExistence type="predicted"/>
<dbReference type="RefSeq" id="XP_017569619.1">
    <property type="nucleotide sequence ID" value="XM_017714130.2"/>
</dbReference>
<feature type="transmembrane region" description="Helical" evidence="7">
    <location>
        <begin position="531"/>
        <end position="555"/>
    </location>
</feature>
<feature type="signal peptide" evidence="8">
    <location>
        <begin position="1"/>
        <end position="30"/>
    </location>
</feature>
<dbReference type="InterPro" id="IPR036116">
    <property type="entry name" value="FN3_sf"/>
</dbReference>
<dbReference type="GeneID" id="108437189"/>
<evidence type="ECO:0000256" key="4">
    <source>
        <dbReference type="ARBA" id="ARBA00023170"/>
    </source>
</evidence>
<dbReference type="GO" id="GO:0019955">
    <property type="term" value="F:cytokine binding"/>
    <property type="evidence" value="ECO:0007669"/>
    <property type="project" value="TreeGrafter"/>
</dbReference>
<dbReference type="PANTHER" id="PTHR23036">
    <property type="entry name" value="CYTOKINE RECEPTOR"/>
    <property type="match status" value="1"/>
</dbReference>
<feature type="region of interest" description="Disordered" evidence="6">
    <location>
        <begin position="640"/>
        <end position="669"/>
    </location>
</feature>
<reference evidence="10" key="2">
    <citation type="submission" date="2025-08" db="UniProtKB">
        <authorList>
            <consortium name="Ensembl"/>
        </authorList>
    </citation>
    <scope>IDENTIFICATION</scope>
</reference>
<keyword evidence="5" id="KW-0325">Glycoprotein</keyword>
<dbReference type="InterPro" id="IPR003961">
    <property type="entry name" value="FN3_dom"/>
</dbReference>
<dbReference type="Pfam" id="PF00041">
    <property type="entry name" value="fn3"/>
    <property type="match status" value="1"/>
</dbReference>
<dbReference type="GeneTree" id="ENSGT00940000167247"/>
<dbReference type="Ensembl" id="ENSPNAT00000032259.2">
    <property type="protein sequence ID" value="ENSPNAP00000021182.1"/>
    <property type="gene ID" value="ENSPNAG00000028192.2"/>
</dbReference>
<accession>A0A3B4DA13</accession>
<evidence type="ECO:0000256" key="2">
    <source>
        <dbReference type="ARBA" id="ARBA00022737"/>
    </source>
</evidence>
<evidence type="ECO:0000313" key="10">
    <source>
        <dbReference type="Ensembl" id="ENSPNAP00000021182.1"/>
    </source>
</evidence>
<dbReference type="InterPro" id="IPR013783">
    <property type="entry name" value="Ig-like_fold"/>
</dbReference>
<organism evidence="10 11">
    <name type="scientific">Pygocentrus nattereri</name>
    <name type="common">Red-bellied piranha</name>
    <dbReference type="NCBI Taxonomy" id="42514"/>
    <lineage>
        <taxon>Eukaryota</taxon>
        <taxon>Metazoa</taxon>
        <taxon>Chordata</taxon>
        <taxon>Craniata</taxon>
        <taxon>Vertebrata</taxon>
        <taxon>Euteleostomi</taxon>
        <taxon>Actinopterygii</taxon>
        <taxon>Neopterygii</taxon>
        <taxon>Teleostei</taxon>
        <taxon>Ostariophysi</taxon>
        <taxon>Characiformes</taxon>
        <taxon>Characoidei</taxon>
        <taxon>Pygocentrus</taxon>
    </lineage>
</organism>
<keyword evidence="1 8" id="KW-0732">Signal</keyword>
<dbReference type="Gene3D" id="2.60.40.10">
    <property type="entry name" value="Immunoglobulins"/>
    <property type="match status" value="3"/>
</dbReference>
<feature type="chain" id="PRO_5017290736" description="Fibronectin type-III domain-containing protein" evidence="8">
    <location>
        <begin position="31"/>
        <end position="742"/>
    </location>
</feature>
<feature type="domain" description="Fibronectin type-III" evidence="9">
    <location>
        <begin position="436"/>
        <end position="529"/>
    </location>
</feature>
<keyword evidence="4" id="KW-0675">Receptor</keyword>
<reference evidence="10" key="3">
    <citation type="submission" date="2025-09" db="UniProtKB">
        <authorList>
            <consortium name="Ensembl"/>
        </authorList>
    </citation>
    <scope>IDENTIFICATION</scope>
</reference>
<dbReference type="OMA" id="SIWIAVN"/>
<keyword evidence="2" id="KW-0677">Repeat</keyword>
<dbReference type="Proteomes" id="UP001501920">
    <property type="component" value="Chromosome 23"/>
</dbReference>
<dbReference type="OrthoDB" id="5968456at2759"/>
<feature type="region of interest" description="Disordered" evidence="6">
    <location>
        <begin position="709"/>
        <end position="728"/>
    </location>
</feature>
<sequence length="742" mass="83475">MRARAAVLSLSYGFLLGSLWSAQTLQKASAVCTCKNLTICEQFCNATEEIHDFICFGWRIQQDMVDYKCVWNLKPYRTYNLYTKQRLCKQRELENQSLISKSFTLLKINMTAYAIAASEDQKRCTIAKFTGIPLQMIHCDPPNENNVRFKRRQGYLSVTAEWRDKSVKQYYVKYREQNSTLWKEVQCNNSKDCIVGNLTSYMSYEMHIQCVVTTECPQCPLSEVIHIPQEFVDAPTIKEINETPFNPGQRIVIVKWQYKHSEAVENYNVTIWKASGELAEVSSYILKTQTMSLILCYSAYMISINAFNRAGSSPPAYEVIKAKMNQSALDETFNVSVKSNSNFRLSWNKMLSQEYACYSVEWWRSGEKISYESFFVKKAYHDVRTKNVTFQPYKRYHFFLHARPDKDTCNLKNINDSEKTYGTASVYLLEGTPLTAPGNVSVSNVTQSSFVLNWSPVAEEDLRGFPQGYIIYYGDALGNIKNITVGPHTNSYKLINLRSRNEHHVQLSAFTAAGEGKRSALTYVKTNPDAVAIGGMLAGVVVGIIALLLSVHFCCRLLHRSKNLLWPSIPNPCNSNAVQKIEGGPELELFEPLYRQNLEETEEHDCTKANLTPGTVAEDTRTQQSPKLLTTTNSVSAEAILTDSNKNDSAPVPPIDTSDSSEDSTVNTTVDASNTRAVDCVSTTVAKPAVVFVSDYTTMELFQQISKAGVQDPSSQIGDSDTAPSNSGQDYIRQALSFEENL</sequence>
<dbReference type="InterPro" id="IPR050379">
    <property type="entry name" value="Type-I_Cytokine_Rcpt"/>
</dbReference>
<dbReference type="PANTHER" id="PTHR23036:SF151">
    <property type="entry name" value="FIBRONECTIN TYPE-III DOMAIN-CONTAINING PROTEIN"/>
    <property type="match status" value="1"/>
</dbReference>
<evidence type="ECO:0000259" key="9">
    <source>
        <dbReference type="PROSITE" id="PS50853"/>
    </source>
</evidence>
<evidence type="ECO:0000256" key="3">
    <source>
        <dbReference type="ARBA" id="ARBA00023157"/>
    </source>
</evidence>
<evidence type="ECO:0000256" key="1">
    <source>
        <dbReference type="ARBA" id="ARBA00022729"/>
    </source>
</evidence>
<dbReference type="AlphaFoldDB" id="A0A3B4DA13"/>
<evidence type="ECO:0000256" key="5">
    <source>
        <dbReference type="ARBA" id="ARBA00023180"/>
    </source>
</evidence>
<keyword evidence="7" id="KW-0472">Membrane</keyword>
<dbReference type="SUPFAM" id="SSF49265">
    <property type="entry name" value="Fibronectin type III"/>
    <property type="match status" value="2"/>
</dbReference>
<name>A0A3B4DA13_PYGNA</name>
<keyword evidence="3" id="KW-1015">Disulfide bond</keyword>
<keyword evidence="7" id="KW-1133">Transmembrane helix</keyword>
<protein>
    <recommendedName>
        <fullName evidence="9">Fibronectin type-III domain-containing protein</fullName>
    </recommendedName>
</protein>
<evidence type="ECO:0000256" key="8">
    <source>
        <dbReference type="SAM" id="SignalP"/>
    </source>
</evidence>
<evidence type="ECO:0000256" key="6">
    <source>
        <dbReference type="SAM" id="MobiDB-lite"/>
    </source>
</evidence>
<keyword evidence="7" id="KW-0812">Transmembrane</keyword>
<dbReference type="SMART" id="SM00060">
    <property type="entry name" value="FN3"/>
    <property type="match status" value="2"/>
</dbReference>
<evidence type="ECO:0000313" key="11">
    <source>
        <dbReference type="Proteomes" id="UP001501920"/>
    </source>
</evidence>
<reference evidence="10 11" key="1">
    <citation type="submission" date="2020-10" db="EMBL/GenBank/DDBJ databases">
        <title>Pygocentrus nattereri (red-bellied piranha) genome, fPygNat1, primary haplotype.</title>
        <authorList>
            <person name="Myers G."/>
            <person name="Meyer A."/>
            <person name="Karagic N."/>
            <person name="Pippel M."/>
            <person name="Winkler S."/>
            <person name="Tracey A."/>
            <person name="Wood J."/>
            <person name="Formenti G."/>
            <person name="Howe K."/>
            <person name="Fedrigo O."/>
            <person name="Jarvis E.D."/>
        </authorList>
    </citation>
    <scope>NUCLEOTIDE SEQUENCE [LARGE SCALE GENOMIC DNA]</scope>
</reference>
<evidence type="ECO:0000256" key="7">
    <source>
        <dbReference type="SAM" id="Phobius"/>
    </source>
</evidence>
<dbReference type="STRING" id="42514.ENSPNAP00000021182"/>
<keyword evidence="11" id="KW-1185">Reference proteome</keyword>
<dbReference type="CDD" id="cd00063">
    <property type="entry name" value="FN3"/>
    <property type="match status" value="2"/>
</dbReference>
<dbReference type="PROSITE" id="PS50853">
    <property type="entry name" value="FN3"/>
    <property type="match status" value="1"/>
</dbReference>
<dbReference type="GO" id="GO:0009897">
    <property type="term" value="C:external side of plasma membrane"/>
    <property type="evidence" value="ECO:0007669"/>
    <property type="project" value="TreeGrafter"/>
</dbReference>